<dbReference type="Proteomes" id="UP001626549">
    <property type="component" value="Chromosome"/>
</dbReference>
<protein>
    <recommendedName>
        <fullName evidence="3">Glycine zipper 2TM domain-containing protein</fullName>
    </recommendedName>
</protein>
<organism evidence="1 2">
    <name type="scientific">Congregibacter brevis</name>
    <dbReference type="NCBI Taxonomy" id="3081201"/>
    <lineage>
        <taxon>Bacteria</taxon>
        <taxon>Pseudomonadati</taxon>
        <taxon>Pseudomonadota</taxon>
        <taxon>Gammaproteobacteria</taxon>
        <taxon>Cellvibrionales</taxon>
        <taxon>Halieaceae</taxon>
        <taxon>Congregibacter</taxon>
    </lineage>
</organism>
<gene>
    <name evidence="1" type="ORF">R0137_10125</name>
</gene>
<sequence>MQYGVVTAGKQVDLNSGAVPQGAVVGGALGLASARGKKSSKKTRNTIIGAVAGSAIAGSAQGDTRGMIYSVALTGSAGEMQVVTDQREIRIGDCVAVEKAGETANLRRVSDGFCDEANAKAVEELSEESIEEASECEMAKDAVVNAVTIEAAELAAVKMRLLCDD</sequence>
<reference evidence="1 2" key="1">
    <citation type="submission" date="2023-10" db="EMBL/GenBank/DDBJ databases">
        <title>Two novel species belonging to the OM43/NOR5 clade.</title>
        <authorList>
            <person name="Park M."/>
        </authorList>
    </citation>
    <scope>NUCLEOTIDE SEQUENCE [LARGE SCALE GENOMIC DNA]</scope>
    <source>
        <strain evidence="1 2">IMCC45268</strain>
    </source>
</reference>
<dbReference type="EMBL" id="CP136865">
    <property type="protein sequence ID" value="WOJ95609.1"/>
    <property type="molecule type" value="Genomic_DNA"/>
</dbReference>
<evidence type="ECO:0000313" key="1">
    <source>
        <dbReference type="EMBL" id="WOJ95609.1"/>
    </source>
</evidence>
<evidence type="ECO:0000313" key="2">
    <source>
        <dbReference type="Proteomes" id="UP001626549"/>
    </source>
</evidence>
<accession>A0ABZ0I9Z6</accession>
<name>A0ABZ0I9Z6_9GAMM</name>
<dbReference type="RefSeq" id="WP_407326312.1">
    <property type="nucleotide sequence ID" value="NZ_CP136865.1"/>
</dbReference>
<proteinExistence type="predicted"/>
<keyword evidence="2" id="KW-1185">Reference proteome</keyword>
<evidence type="ECO:0008006" key="3">
    <source>
        <dbReference type="Google" id="ProtNLM"/>
    </source>
</evidence>